<evidence type="ECO:0000256" key="1">
    <source>
        <dbReference type="SAM" id="MobiDB-lite"/>
    </source>
</evidence>
<proteinExistence type="predicted"/>
<name>A0A2L2SRP1_9HYPO</name>
<protein>
    <submittedName>
        <fullName evidence="2">Uncharacterized protein</fullName>
    </submittedName>
</protein>
<organism evidence="2 3">
    <name type="scientific">Fusarium venenatum</name>
    <dbReference type="NCBI Taxonomy" id="56646"/>
    <lineage>
        <taxon>Eukaryota</taxon>
        <taxon>Fungi</taxon>
        <taxon>Dikarya</taxon>
        <taxon>Ascomycota</taxon>
        <taxon>Pezizomycotina</taxon>
        <taxon>Sordariomycetes</taxon>
        <taxon>Hypocreomycetidae</taxon>
        <taxon>Hypocreales</taxon>
        <taxon>Nectriaceae</taxon>
        <taxon>Fusarium</taxon>
    </lineage>
</organism>
<feature type="compositionally biased region" description="Basic and acidic residues" evidence="1">
    <location>
        <begin position="87"/>
        <end position="98"/>
    </location>
</feature>
<feature type="compositionally biased region" description="Basic and acidic residues" evidence="1">
    <location>
        <begin position="107"/>
        <end position="116"/>
    </location>
</feature>
<dbReference type="Proteomes" id="UP000245910">
    <property type="component" value="Chromosome IIII"/>
</dbReference>
<sequence>MIALSTHSRICNGLPTEDPNRLPLICERNHPVTREAENLLENYNYPQYQRNSEEAIQRLLVLNEGVARAGRLLQRDNEIQENSIYDHDSDFDLDKPNDTSDSYRTGVLEKERRAMMDDNGNPKAGQDMISSLVSEV</sequence>
<dbReference type="OrthoDB" id="5104212at2759"/>
<dbReference type="AlphaFoldDB" id="A0A2L2SRP1"/>
<dbReference type="EMBL" id="LN649232">
    <property type="protein sequence ID" value="CEI41608.1"/>
    <property type="molecule type" value="Genomic_DNA"/>
</dbReference>
<keyword evidence="3" id="KW-1185">Reference proteome</keyword>
<feature type="region of interest" description="Disordered" evidence="1">
    <location>
        <begin position="87"/>
        <end position="136"/>
    </location>
</feature>
<evidence type="ECO:0000313" key="3">
    <source>
        <dbReference type="Proteomes" id="UP000245910"/>
    </source>
</evidence>
<accession>A0A2L2SRP1</accession>
<reference evidence="3" key="1">
    <citation type="submission" date="2014-10" db="EMBL/GenBank/DDBJ databases">
        <authorList>
            <person name="King R."/>
        </authorList>
    </citation>
    <scope>NUCLEOTIDE SEQUENCE [LARGE SCALE GENOMIC DNA]</scope>
    <source>
        <strain evidence="3">A3/5</strain>
    </source>
</reference>
<evidence type="ECO:0000313" key="2">
    <source>
        <dbReference type="EMBL" id="CEI41608.1"/>
    </source>
</evidence>